<evidence type="ECO:0000313" key="2">
    <source>
        <dbReference type="Proteomes" id="UP001611383"/>
    </source>
</evidence>
<accession>A0ABY9WMP2</accession>
<gene>
    <name evidence="1" type="ORF">F0U60_13795</name>
</gene>
<dbReference type="RefSeq" id="WP_395819081.1">
    <property type="nucleotide sequence ID" value="NZ_CP043494.1"/>
</dbReference>
<reference evidence="1 2" key="1">
    <citation type="submission" date="2019-08" db="EMBL/GenBank/DDBJ databases">
        <title>Archangium and Cystobacter genomes.</title>
        <authorList>
            <person name="Chen I.-C.K."/>
            <person name="Wielgoss S."/>
        </authorList>
    </citation>
    <scope>NUCLEOTIDE SEQUENCE [LARGE SCALE GENOMIC DNA]</scope>
    <source>
        <strain evidence="1 2">Cbm 6</strain>
    </source>
</reference>
<dbReference type="EMBL" id="CP043494">
    <property type="protein sequence ID" value="WNG45054.1"/>
    <property type="molecule type" value="Genomic_DNA"/>
</dbReference>
<proteinExistence type="predicted"/>
<sequence length="92" mass="10270">MFVSILAPVHFLHASQEVDLDDERSASEAWFPPLPPELQPLEAKLDALVRESFGSVRLPNDVLFTPVPDLQVGNTGFGKVKLLHCLFSDNIW</sequence>
<evidence type="ECO:0000313" key="1">
    <source>
        <dbReference type="EMBL" id="WNG45054.1"/>
    </source>
</evidence>
<name>A0ABY9WMP2_9BACT</name>
<keyword evidence="2" id="KW-1185">Reference proteome</keyword>
<protein>
    <submittedName>
        <fullName evidence="1">Uncharacterized protein</fullName>
    </submittedName>
</protein>
<dbReference type="Proteomes" id="UP001611383">
    <property type="component" value="Chromosome"/>
</dbReference>
<organism evidence="1 2">
    <name type="scientific">Archangium minus</name>
    <dbReference type="NCBI Taxonomy" id="83450"/>
    <lineage>
        <taxon>Bacteria</taxon>
        <taxon>Pseudomonadati</taxon>
        <taxon>Myxococcota</taxon>
        <taxon>Myxococcia</taxon>
        <taxon>Myxococcales</taxon>
        <taxon>Cystobacterineae</taxon>
        <taxon>Archangiaceae</taxon>
        <taxon>Archangium</taxon>
    </lineage>
</organism>